<dbReference type="Proteomes" id="UP000053477">
    <property type="component" value="Unassembled WGS sequence"/>
</dbReference>
<feature type="compositionally biased region" description="Low complexity" evidence="1">
    <location>
        <begin position="317"/>
        <end position="326"/>
    </location>
</feature>
<protein>
    <submittedName>
        <fullName evidence="2">Uncharacterized protein</fullName>
    </submittedName>
</protein>
<accession>A0A0H2S8J8</accession>
<organism evidence="2 3">
    <name type="scientific">Schizopora paradoxa</name>
    <dbReference type="NCBI Taxonomy" id="27342"/>
    <lineage>
        <taxon>Eukaryota</taxon>
        <taxon>Fungi</taxon>
        <taxon>Dikarya</taxon>
        <taxon>Basidiomycota</taxon>
        <taxon>Agaricomycotina</taxon>
        <taxon>Agaricomycetes</taxon>
        <taxon>Hymenochaetales</taxon>
        <taxon>Schizoporaceae</taxon>
        <taxon>Schizopora</taxon>
    </lineage>
</organism>
<evidence type="ECO:0000313" key="2">
    <source>
        <dbReference type="EMBL" id="KLO17953.1"/>
    </source>
</evidence>
<feature type="region of interest" description="Disordered" evidence="1">
    <location>
        <begin position="911"/>
        <end position="961"/>
    </location>
</feature>
<keyword evidence="3" id="KW-1185">Reference proteome</keyword>
<feature type="compositionally biased region" description="Low complexity" evidence="1">
    <location>
        <begin position="251"/>
        <end position="263"/>
    </location>
</feature>
<feature type="compositionally biased region" description="Low complexity" evidence="1">
    <location>
        <begin position="935"/>
        <end position="945"/>
    </location>
</feature>
<feature type="compositionally biased region" description="Polar residues" evidence="1">
    <location>
        <begin position="1"/>
        <end position="25"/>
    </location>
</feature>
<proteinExistence type="predicted"/>
<dbReference type="InParanoid" id="A0A0H2S8J8"/>
<feature type="compositionally biased region" description="Polar residues" evidence="1">
    <location>
        <begin position="220"/>
        <end position="236"/>
    </location>
</feature>
<reference evidence="2 3" key="1">
    <citation type="submission" date="2015-04" db="EMBL/GenBank/DDBJ databases">
        <title>Complete genome sequence of Schizopora paradoxa KUC8140, a cosmopolitan wood degrader in East Asia.</title>
        <authorList>
            <consortium name="DOE Joint Genome Institute"/>
            <person name="Min B."/>
            <person name="Park H."/>
            <person name="Jang Y."/>
            <person name="Kim J.-J."/>
            <person name="Kim K.H."/>
            <person name="Pangilinan J."/>
            <person name="Lipzen A."/>
            <person name="Riley R."/>
            <person name="Grigoriev I.V."/>
            <person name="Spatafora J.W."/>
            <person name="Choi I.-G."/>
        </authorList>
    </citation>
    <scope>NUCLEOTIDE SEQUENCE [LARGE SCALE GENOMIC DNA]</scope>
    <source>
        <strain evidence="2 3">KUC8140</strain>
    </source>
</reference>
<dbReference type="EMBL" id="KQ085899">
    <property type="protein sequence ID" value="KLO17953.1"/>
    <property type="molecule type" value="Genomic_DNA"/>
</dbReference>
<name>A0A0H2S8J8_9AGAM</name>
<feature type="compositionally biased region" description="Acidic residues" evidence="1">
    <location>
        <begin position="380"/>
        <end position="400"/>
    </location>
</feature>
<dbReference type="STRING" id="27342.A0A0H2S8J8"/>
<feature type="region of interest" description="Disordered" evidence="1">
    <location>
        <begin position="49"/>
        <end position="118"/>
    </location>
</feature>
<sequence>MSSSYTHTLDANGGANDSSALQNPSDDPEEDHNFVCLTCLGECTCGGSPTAMTTTAPSSPPGLTHGTAPTHSFNTTNISHLGNGASNASSKPPLKIKLTLRPPRPPSDTSLDAAHPHKTKYAKHVEMMSASESGGGEVTDHSPFSTLGQPLLPGTQFNADGSIKKKRGRPTKAAIAAREAAAARAAGFASPLSMSGALPDAVTRQTDVRQQFRNVPPVRQASQMKATKANRVTATSRVRPAGKAQLKKRQLAGAAAASRAASIVKKKQRQQVNKKRSVPAWLGADGEESSELSELDDDIASDSARSLQFPTFISAFSTSSSNSSSEDTSDSDSDDEQQNKKPEQEADPAALSPLRKVSSSSQRNNWEIRPRMKSVGAEGTSEEDTDSDSEEEEEIEEEEVTGVGDTDVQDDEGEDTRIDSLIRYAGIATGYTDDDEESSYDADLFFANLTDSSGEDSEDQMGDAENGFGDDEIHDDDMDVVMDHDAFSTFGSMSLPEVAAAGFLAPFGDLERDGVDGLPFEFTHGWDGHVLFSNFLKSDSGFPELSVEVQRAAEHDSDRQLPPNNTDINVLEDADIMMATSEEEEAMALFENDCSLFGDDVDAIEVFEDSDGGETTEDEFVEIDGIATPRNLVDLRFPASLGSINPMSTVSSPVVSPGARGRTLFSPARSARPADILAGRVKRLEESPMETPVASTSASPCRGPTMGSFAAKEGTKRKVVLDSTGRAADGNPAPSPFPVIRRLRRRSDASGNASDPGSAAKSRAPSLLGAHMSPFESIVEDFDSPTKSPELHPTQPIELEEVLDTALLDAEAEGQETSTDASCETDLETRNKHIQNLRRWDRIPMNTFRKSRAAAGVPDIVIPDKMGVASWSSPSSRVPRPADGFSYGSAAGAMLRGSSLSAALFNGEPATETGAVDATSRPKQKRRMTGKDRASILISPLLLPLGDRDGDRTPTNDDQRPYQSYASQQHALLHAANTKSRKELRREKKRQRQVGAGSPASRHLHHQHHHNHFPNGKSRGFNSSQRSFSGSIPTLSL</sequence>
<dbReference type="OrthoDB" id="3259498at2759"/>
<feature type="compositionally biased region" description="Basic and acidic residues" evidence="1">
    <location>
        <begin position="946"/>
        <end position="960"/>
    </location>
</feature>
<feature type="region of interest" description="Disordered" evidence="1">
    <location>
        <begin position="315"/>
        <end position="417"/>
    </location>
</feature>
<feature type="compositionally biased region" description="Polar residues" evidence="1">
    <location>
        <begin position="1020"/>
        <end position="1037"/>
    </location>
</feature>
<feature type="compositionally biased region" description="Basic residues" evidence="1">
    <location>
        <begin position="264"/>
        <end position="277"/>
    </location>
</feature>
<feature type="compositionally biased region" description="Acidic residues" evidence="1">
    <location>
        <begin position="285"/>
        <end position="297"/>
    </location>
</feature>
<dbReference type="AlphaFoldDB" id="A0A0H2S8J8"/>
<feature type="compositionally biased region" description="Basic residues" evidence="1">
    <location>
        <begin position="1002"/>
        <end position="1012"/>
    </location>
</feature>
<feature type="region of interest" description="Disordered" evidence="1">
    <location>
        <begin position="686"/>
        <end position="766"/>
    </location>
</feature>
<feature type="compositionally biased region" description="Acidic residues" evidence="1">
    <location>
        <begin position="327"/>
        <end position="336"/>
    </location>
</feature>
<feature type="region of interest" description="Disordered" evidence="1">
    <location>
        <begin position="218"/>
        <end position="297"/>
    </location>
</feature>
<evidence type="ECO:0000313" key="3">
    <source>
        <dbReference type="Proteomes" id="UP000053477"/>
    </source>
</evidence>
<feature type="compositionally biased region" description="Polar residues" evidence="1">
    <location>
        <begin position="67"/>
        <end position="90"/>
    </location>
</feature>
<evidence type="ECO:0000256" key="1">
    <source>
        <dbReference type="SAM" id="MobiDB-lite"/>
    </source>
</evidence>
<feature type="region of interest" description="Disordered" evidence="1">
    <location>
        <begin position="1"/>
        <end position="32"/>
    </location>
</feature>
<feature type="region of interest" description="Disordered" evidence="1">
    <location>
        <begin position="977"/>
        <end position="1037"/>
    </location>
</feature>
<gene>
    <name evidence="2" type="ORF">SCHPADRAFT_936611</name>
</gene>